<evidence type="ECO:0000256" key="9">
    <source>
        <dbReference type="ARBA" id="ARBA00023136"/>
    </source>
</evidence>
<evidence type="ECO:0000256" key="8">
    <source>
        <dbReference type="ARBA" id="ARBA00022989"/>
    </source>
</evidence>
<dbReference type="GO" id="GO:0061630">
    <property type="term" value="F:ubiquitin protein ligase activity"/>
    <property type="evidence" value="ECO:0007669"/>
    <property type="project" value="UniProtKB-EC"/>
</dbReference>
<evidence type="ECO:0000256" key="1">
    <source>
        <dbReference type="ARBA" id="ARBA00000900"/>
    </source>
</evidence>
<dbReference type="Pfam" id="PF13639">
    <property type="entry name" value="zf-RING_2"/>
    <property type="match status" value="1"/>
</dbReference>
<dbReference type="Gene3D" id="3.30.40.10">
    <property type="entry name" value="Zinc/RING finger domain, C3HC4 (zinc finger)"/>
    <property type="match status" value="1"/>
</dbReference>
<evidence type="ECO:0000259" key="13">
    <source>
        <dbReference type="PROSITE" id="PS50089"/>
    </source>
</evidence>
<keyword evidence="7" id="KW-0862">Zinc</keyword>
<evidence type="ECO:0000256" key="10">
    <source>
        <dbReference type="ARBA" id="ARBA00024209"/>
    </source>
</evidence>
<dbReference type="InterPro" id="IPR013083">
    <property type="entry name" value="Znf_RING/FYVE/PHD"/>
</dbReference>
<evidence type="ECO:0000256" key="7">
    <source>
        <dbReference type="ARBA" id="ARBA00022833"/>
    </source>
</evidence>
<dbReference type="GO" id="GO:0008270">
    <property type="term" value="F:zinc ion binding"/>
    <property type="evidence" value="ECO:0007669"/>
    <property type="project" value="UniProtKB-KW"/>
</dbReference>
<feature type="domain" description="RING-type" evidence="13">
    <location>
        <begin position="108"/>
        <end position="148"/>
    </location>
</feature>
<evidence type="ECO:0000256" key="3">
    <source>
        <dbReference type="ARBA" id="ARBA00012483"/>
    </source>
</evidence>
<keyword evidence="15" id="KW-1185">Reference proteome</keyword>
<evidence type="ECO:0000256" key="5">
    <source>
        <dbReference type="ARBA" id="ARBA00022723"/>
    </source>
</evidence>
<dbReference type="EC" id="2.3.2.27" evidence="3"/>
<gene>
    <name evidence="14" type="ORF">EZV62_018388</name>
</gene>
<dbReference type="AlphaFoldDB" id="A0A5C7HJW5"/>
<protein>
    <recommendedName>
        <fullName evidence="3">RING-type E3 ubiquitin transferase</fullName>
        <ecNumber evidence="3">2.3.2.27</ecNumber>
    </recommendedName>
</protein>
<keyword evidence="5" id="KW-0479">Metal-binding</keyword>
<dbReference type="OrthoDB" id="1411524at2759"/>
<evidence type="ECO:0000256" key="12">
    <source>
        <dbReference type="SAM" id="Phobius"/>
    </source>
</evidence>
<comment type="catalytic activity">
    <reaction evidence="1">
        <text>S-ubiquitinyl-[E2 ubiquitin-conjugating enzyme]-L-cysteine + [acceptor protein]-L-lysine = [E2 ubiquitin-conjugating enzyme]-L-cysteine + N(6)-ubiquitinyl-[acceptor protein]-L-lysine.</text>
        <dbReference type="EC" id="2.3.2.27"/>
    </reaction>
</comment>
<evidence type="ECO:0000256" key="6">
    <source>
        <dbReference type="ARBA" id="ARBA00022771"/>
    </source>
</evidence>
<evidence type="ECO:0000256" key="4">
    <source>
        <dbReference type="ARBA" id="ARBA00022692"/>
    </source>
</evidence>
<dbReference type="GO" id="GO:0016020">
    <property type="term" value="C:membrane"/>
    <property type="evidence" value="ECO:0007669"/>
    <property type="project" value="UniProtKB-SubCell"/>
</dbReference>
<dbReference type="EMBL" id="VAHF01000008">
    <property type="protein sequence ID" value="TXG57075.1"/>
    <property type="molecule type" value="Genomic_DNA"/>
</dbReference>
<dbReference type="SMART" id="SM00184">
    <property type="entry name" value="RING"/>
    <property type="match status" value="1"/>
</dbReference>
<accession>A0A5C7HJW5</accession>
<comment type="caution">
    <text evidence="14">The sequence shown here is derived from an EMBL/GenBank/DDBJ whole genome shotgun (WGS) entry which is preliminary data.</text>
</comment>
<organism evidence="14 15">
    <name type="scientific">Acer yangbiense</name>
    <dbReference type="NCBI Taxonomy" id="1000413"/>
    <lineage>
        <taxon>Eukaryota</taxon>
        <taxon>Viridiplantae</taxon>
        <taxon>Streptophyta</taxon>
        <taxon>Embryophyta</taxon>
        <taxon>Tracheophyta</taxon>
        <taxon>Spermatophyta</taxon>
        <taxon>Magnoliopsida</taxon>
        <taxon>eudicotyledons</taxon>
        <taxon>Gunneridae</taxon>
        <taxon>Pentapetalae</taxon>
        <taxon>rosids</taxon>
        <taxon>malvids</taxon>
        <taxon>Sapindales</taxon>
        <taxon>Sapindaceae</taxon>
        <taxon>Hippocastanoideae</taxon>
        <taxon>Acereae</taxon>
        <taxon>Acer</taxon>
    </lineage>
</organism>
<dbReference type="Proteomes" id="UP000323000">
    <property type="component" value="Chromosome 8"/>
</dbReference>
<dbReference type="InterPro" id="IPR001841">
    <property type="entry name" value="Znf_RING"/>
</dbReference>
<proteinExistence type="inferred from homology"/>
<evidence type="ECO:0000256" key="11">
    <source>
        <dbReference type="PROSITE-ProRule" id="PRU00175"/>
    </source>
</evidence>
<reference evidence="15" key="1">
    <citation type="journal article" date="2019" name="Gigascience">
        <title>De novo genome assembly of the endangered Acer yangbiense, a plant species with extremely small populations endemic to Yunnan Province, China.</title>
        <authorList>
            <person name="Yang J."/>
            <person name="Wariss H.M."/>
            <person name="Tao L."/>
            <person name="Zhang R."/>
            <person name="Yun Q."/>
            <person name="Hollingsworth P."/>
            <person name="Dao Z."/>
            <person name="Luo G."/>
            <person name="Guo H."/>
            <person name="Ma Y."/>
            <person name="Sun W."/>
        </authorList>
    </citation>
    <scope>NUCLEOTIDE SEQUENCE [LARGE SCALE GENOMIC DNA]</scope>
    <source>
        <strain evidence="15">cv. Malutang</strain>
    </source>
</reference>
<dbReference type="PROSITE" id="PS50089">
    <property type="entry name" value="ZF_RING_2"/>
    <property type="match status" value="1"/>
</dbReference>
<evidence type="ECO:0000313" key="14">
    <source>
        <dbReference type="EMBL" id="TXG57075.1"/>
    </source>
</evidence>
<dbReference type="SUPFAM" id="SSF57850">
    <property type="entry name" value="RING/U-box"/>
    <property type="match status" value="1"/>
</dbReference>
<dbReference type="PANTHER" id="PTHR46539">
    <property type="entry name" value="E3 UBIQUITIN-PROTEIN LIGASE ATL42"/>
    <property type="match status" value="1"/>
</dbReference>
<keyword evidence="6 11" id="KW-0863">Zinc-finger</keyword>
<keyword evidence="9 12" id="KW-0472">Membrane</keyword>
<evidence type="ECO:0000256" key="2">
    <source>
        <dbReference type="ARBA" id="ARBA00004370"/>
    </source>
</evidence>
<keyword evidence="8 12" id="KW-1133">Transmembrane helix</keyword>
<comment type="similarity">
    <text evidence="10">Belongs to the RING-type zinc finger family. ATL subfamily.</text>
</comment>
<sequence>MVYTKQFSFSPLDTPNVNEQKPHYEKQIIVVVVCFCLLTLAIIYAFCFKKEQASTEQHAAEPEPEPKTEMHQVVVQPPPQFADPVVRERIPKFTLETTSMLQYQEPKCSVCQMEFTPGTLVASLPCNHTYHSDCIDEYMSQAARCPLCAAYIC</sequence>
<feature type="transmembrane region" description="Helical" evidence="12">
    <location>
        <begin position="28"/>
        <end position="48"/>
    </location>
</feature>
<name>A0A5C7HJW5_9ROSI</name>
<evidence type="ECO:0000313" key="15">
    <source>
        <dbReference type="Proteomes" id="UP000323000"/>
    </source>
</evidence>
<keyword evidence="4 12" id="KW-0812">Transmembrane</keyword>
<dbReference type="PANTHER" id="PTHR46539:SF1">
    <property type="entry name" value="E3 UBIQUITIN-PROTEIN LIGASE ATL42"/>
    <property type="match status" value="1"/>
</dbReference>
<comment type="subcellular location">
    <subcellularLocation>
        <location evidence="2">Membrane</location>
    </subcellularLocation>
</comment>